<gene>
    <name evidence="1" type="ORF">A2Z42_04900</name>
</gene>
<dbReference type="EMBL" id="MHCU01000066">
    <property type="protein sequence ID" value="OGY26582.1"/>
    <property type="molecule type" value="Genomic_DNA"/>
</dbReference>
<accession>A0A1G1WFU5</accession>
<dbReference type="AlphaFoldDB" id="A0A1G1WFU5"/>
<name>A0A1G1WFU5_9BACT</name>
<reference evidence="1 2" key="1">
    <citation type="journal article" date="2016" name="Nat. Commun.">
        <title>Thousands of microbial genomes shed light on interconnected biogeochemical processes in an aquifer system.</title>
        <authorList>
            <person name="Anantharaman K."/>
            <person name="Brown C.T."/>
            <person name="Hug L.A."/>
            <person name="Sharon I."/>
            <person name="Castelle C.J."/>
            <person name="Probst A.J."/>
            <person name="Thomas B.C."/>
            <person name="Singh A."/>
            <person name="Wilkins M.J."/>
            <person name="Karaoz U."/>
            <person name="Brodie E.L."/>
            <person name="Williams K.H."/>
            <person name="Hubbard S.S."/>
            <person name="Banfield J.F."/>
        </authorList>
    </citation>
    <scope>NUCLEOTIDE SEQUENCE [LARGE SCALE GENOMIC DNA]</scope>
</reference>
<evidence type="ECO:0000313" key="1">
    <source>
        <dbReference type="EMBL" id="OGY26582.1"/>
    </source>
</evidence>
<protein>
    <submittedName>
        <fullName evidence="1">Uncharacterized protein</fullName>
    </submittedName>
</protein>
<proteinExistence type="predicted"/>
<comment type="caution">
    <text evidence="1">The sequence shown here is derived from an EMBL/GenBank/DDBJ whole genome shotgun (WGS) entry which is preliminary data.</text>
</comment>
<dbReference type="Proteomes" id="UP000176645">
    <property type="component" value="Unassembled WGS sequence"/>
</dbReference>
<sequence>MAKTIRQMTIRERRKQRNLHGHFEAEVDDFFATMMSFPEEDHRFLNALDNRADGGSWLDMLIGMFENSNRERVFTVVRRWSASTGKRRLLDVVEKWERRLKHKGSETEIT</sequence>
<organism evidence="1 2">
    <name type="scientific">Candidatus Woykebacteria bacterium RBG_19FT_COMBO_43_10</name>
    <dbReference type="NCBI Taxonomy" id="1802598"/>
    <lineage>
        <taxon>Bacteria</taxon>
        <taxon>Candidatus Woykeibacteriota</taxon>
    </lineage>
</organism>
<evidence type="ECO:0000313" key="2">
    <source>
        <dbReference type="Proteomes" id="UP000176645"/>
    </source>
</evidence>